<feature type="compositionally biased region" description="Polar residues" evidence="1">
    <location>
        <begin position="35"/>
        <end position="53"/>
    </location>
</feature>
<evidence type="ECO:0000256" key="1">
    <source>
        <dbReference type="SAM" id="MobiDB-lite"/>
    </source>
</evidence>
<keyword evidence="3" id="KW-1185">Reference proteome</keyword>
<proteinExistence type="predicted"/>
<evidence type="ECO:0000259" key="2">
    <source>
        <dbReference type="SMART" id="SM00239"/>
    </source>
</evidence>
<organism evidence="3 4">
    <name type="scientific">Strongyloides venezuelensis</name>
    <name type="common">Threadworm</name>
    <dbReference type="NCBI Taxonomy" id="75913"/>
    <lineage>
        <taxon>Eukaryota</taxon>
        <taxon>Metazoa</taxon>
        <taxon>Ecdysozoa</taxon>
        <taxon>Nematoda</taxon>
        <taxon>Chromadorea</taxon>
        <taxon>Rhabditida</taxon>
        <taxon>Tylenchina</taxon>
        <taxon>Panagrolaimomorpha</taxon>
        <taxon>Strongyloidoidea</taxon>
        <taxon>Strongyloididae</taxon>
        <taxon>Strongyloides</taxon>
    </lineage>
</organism>
<dbReference type="PANTHER" id="PTHR20837">
    <property type="entry name" value="CENTROSOMAL PROTEIN-RELATED"/>
    <property type="match status" value="1"/>
</dbReference>
<dbReference type="Gene3D" id="2.60.40.150">
    <property type="entry name" value="C2 domain"/>
    <property type="match status" value="1"/>
</dbReference>
<feature type="domain" description="C2" evidence="2">
    <location>
        <begin position="400"/>
        <end position="553"/>
    </location>
</feature>
<sequence>MASNLLNLADNARKESLKKLKNLPPLKIKREPSTEDSFISSPSTSKTNPQTGIDDNESVGFNEFNPLSQSPDLQSISRKSIGEISNDIRENIRKKAKTALEDKRGSIQLQKRLLRNKTLSTNIPKQIFENDGDKMDSQIERVIKLGEKYETKKESNNVIDSEIENRFVSGYFDRDLIQDNNDILFEYAPGIPINIDIEEVKKMIVIMKEKFTMDDLESGNFNYDVKNKNINKLRQRLPKKFITNNNSILGIDENEFCERKVLKYDRAEWEERSLIENVWGINKDSQLIGGSSYKKNHYENVKIYLSKVKLHHHWLFSKEHVLCRKVEEVYEILLYKATVILKDIKIYLTSKSIDDDISEIEKKIDDEVNKYGKCCDEIQLHWENLCNLRNEQGYQRTSLTLTVKDVEEQDLSIFTSVIQNFYRNPIFSITYDKENIKIYDKKEPAEGDPDHIPTKKEIETEKDFENYFMSLKKCEWEAQILFNNIFVCRTQQKCINKNFEIVFNEEYNLSVHDVPESIVIVLCERFNRGVYRVIAKVGIPLEKEDENSDNISSNHFASDIVYESLGGTVGAGGVGREPLSGLLFTKLDGYGILTGEEVKERNDKLNHLSDNGDFQLIPSETRLDNSDLNEDDARITALRMRFLKNQLLGSVEKPIPIYASEMQGKLNRVEELTLEEYGRFGFGIENLKLSSLHYAIKLRTELMQNMESNKRKIKTYSDIVKEETIPNLFSGFSTLFGNRDVSRKLKPMRNEIKKHVTSGIFKFKFIINIQSATNLGEKIDGTPIESFVEITFQSQVFKSKISPGKNPKWQETIIITFDNTSLENKNLNSIVEKFTIRIYDYITVPLKHDDREINTIHEQIEFRYLAKTEIPFYTIYMNGKIDGLLPLHRTTFCNGYTFEGNSYLKLMISLDPLIASPVHENISTNVSIEEDNVIQKYISWKKRCQTLYPNRKYKGLVFNSQGKSLLPSRYIHAVKPPLLLDYLVDDKLNLIKKAIDIVKCLPTIEDPVMFPGILDLWTNIDQTLTIGCGDEEEHALMLICWLKYYQIDGFLVLGNALPEGLRTAYVIVQLEDKLYIINPVEGFIWDIKDAYVPILSIGTIVTDKNIYGNIQKHEQPHYMIFDFSREDCWKKMFDNDVPESKFITVQNEAILYQNINDSLVIELKSSLERDAKAKIDELRQHGIPQWNILVARTLKDILSDISVIDNSKEIEKRLYDNFGSIFKINAIILKIPFISRKQIISEILSTKIHLNSDIGVQFAISIHLVPFMNNILQCNVGLASLIPV</sequence>
<dbReference type="InterPro" id="IPR052434">
    <property type="entry name" value="Tectonic-like_complex_comp"/>
</dbReference>
<dbReference type="SUPFAM" id="SSF49562">
    <property type="entry name" value="C2 domain (Calcium/lipid-binding domain, CaLB)"/>
    <property type="match status" value="1"/>
</dbReference>
<dbReference type="Pfam" id="PF15625">
    <property type="entry name" value="CC2D2AN-C2"/>
    <property type="match status" value="1"/>
</dbReference>
<feature type="region of interest" description="Disordered" evidence="1">
    <location>
        <begin position="16"/>
        <end position="54"/>
    </location>
</feature>
<dbReference type="SMART" id="SM00239">
    <property type="entry name" value="C2"/>
    <property type="match status" value="2"/>
</dbReference>
<protein>
    <submittedName>
        <fullName evidence="4">C2 domain-containing protein</fullName>
    </submittedName>
</protein>
<dbReference type="InterPro" id="IPR056290">
    <property type="entry name" value="CEPT76/DRC7_peptidase-like_dom"/>
</dbReference>
<feature type="domain" description="C2" evidence="2">
    <location>
        <begin position="764"/>
        <end position="884"/>
    </location>
</feature>
<dbReference type="InterPro" id="IPR000008">
    <property type="entry name" value="C2_dom"/>
</dbReference>
<dbReference type="InterPro" id="IPR028928">
    <property type="entry name" value="CC2D2AN-C2"/>
</dbReference>
<name>A0A0K0G2Z2_STRVS</name>
<dbReference type="STRING" id="75913.A0A0K0G2Z2"/>
<dbReference type="Proteomes" id="UP000035680">
    <property type="component" value="Unassembled WGS sequence"/>
</dbReference>
<dbReference type="Pfam" id="PF24656">
    <property type="entry name" value="CEPT76_peptidase"/>
    <property type="match status" value="1"/>
</dbReference>
<dbReference type="PANTHER" id="PTHR20837:SF0">
    <property type="entry name" value="COILED-COIL AND C2 DOMAIN-CONTAINING PROTEIN 2A"/>
    <property type="match status" value="1"/>
</dbReference>
<dbReference type="GO" id="GO:0035869">
    <property type="term" value="C:ciliary transition zone"/>
    <property type="evidence" value="ECO:0007669"/>
    <property type="project" value="TreeGrafter"/>
</dbReference>
<reference evidence="3" key="1">
    <citation type="submission" date="2014-07" db="EMBL/GenBank/DDBJ databases">
        <authorList>
            <person name="Martin A.A"/>
            <person name="De Silva N."/>
        </authorList>
    </citation>
    <scope>NUCLEOTIDE SEQUENCE</scope>
</reference>
<dbReference type="GO" id="GO:1904491">
    <property type="term" value="P:protein localization to ciliary transition zone"/>
    <property type="evidence" value="ECO:0007669"/>
    <property type="project" value="TreeGrafter"/>
</dbReference>
<dbReference type="InterPro" id="IPR035892">
    <property type="entry name" value="C2_domain_sf"/>
</dbReference>
<dbReference type="GO" id="GO:1905515">
    <property type="term" value="P:non-motile cilium assembly"/>
    <property type="evidence" value="ECO:0007669"/>
    <property type="project" value="TreeGrafter"/>
</dbReference>
<evidence type="ECO:0000313" key="3">
    <source>
        <dbReference type="Proteomes" id="UP000035680"/>
    </source>
</evidence>
<reference evidence="4" key="2">
    <citation type="submission" date="2015-08" db="UniProtKB">
        <authorList>
            <consortium name="WormBaseParasite"/>
        </authorList>
    </citation>
    <scope>IDENTIFICATION</scope>
</reference>
<accession>A0A0K0G2Z2</accession>
<dbReference type="Pfam" id="PF00168">
    <property type="entry name" value="C2"/>
    <property type="match status" value="1"/>
</dbReference>
<evidence type="ECO:0000313" key="4">
    <source>
        <dbReference type="WBParaSite" id="SVE_1909300.1"/>
    </source>
</evidence>
<dbReference type="WBParaSite" id="SVE_1909300.1">
    <property type="protein sequence ID" value="SVE_1909300.1"/>
    <property type="gene ID" value="SVE_1909300"/>
</dbReference>